<dbReference type="AlphaFoldDB" id="A0A0V0SPI3"/>
<reference evidence="1 2" key="1">
    <citation type="submission" date="2015-01" db="EMBL/GenBank/DDBJ databases">
        <title>Evolution of Trichinella species and genotypes.</title>
        <authorList>
            <person name="Korhonen P.K."/>
            <person name="Edoardo P."/>
            <person name="Giuseppe L.R."/>
            <person name="Gasser R.B."/>
        </authorList>
    </citation>
    <scope>NUCLEOTIDE SEQUENCE [LARGE SCALE GENOMIC DNA]</scope>
    <source>
        <strain evidence="1">ISS417</strain>
    </source>
</reference>
<organism evidence="1 2">
    <name type="scientific">Trichinella murrelli</name>
    <dbReference type="NCBI Taxonomy" id="144512"/>
    <lineage>
        <taxon>Eukaryota</taxon>
        <taxon>Metazoa</taxon>
        <taxon>Ecdysozoa</taxon>
        <taxon>Nematoda</taxon>
        <taxon>Enoplea</taxon>
        <taxon>Dorylaimia</taxon>
        <taxon>Trichinellida</taxon>
        <taxon>Trichinellidae</taxon>
        <taxon>Trichinella</taxon>
    </lineage>
</organism>
<evidence type="ECO:0000313" key="1">
    <source>
        <dbReference type="EMBL" id="KRX28863.1"/>
    </source>
</evidence>
<proteinExistence type="predicted"/>
<keyword evidence="2" id="KW-1185">Reference proteome</keyword>
<evidence type="ECO:0000313" key="2">
    <source>
        <dbReference type="Proteomes" id="UP000055048"/>
    </source>
</evidence>
<accession>A0A0V0SPI3</accession>
<protein>
    <submittedName>
        <fullName evidence="1">Uncharacterized protein</fullName>
    </submittedName>
</protein>
<dbReference type="EMBL" id="JYDJ01003926">
    <property type="protein sequence ID" value="KRX28863.1"/>
    <property type="molecule type" value="Genomic_DNA"/>
</dbReference>
<sequence length="44" mass="4880">MAAAAFPMSNNLRSPLYFLISNFGRRSLERVDRSISFVSGSSLI</sequence>
<name>A0A0V0SPI3_9BILA</name>
<gene>
    <name evidence="1" type="ORF">T05_3560</name>
</gene>
<dbReference type="Proteomes" id="UP000055048">
    <property type="component" value="Unassembled WGS sequence"/>
</dbReference>
<comment type="caution">
    <text evidence="1">The sequence shown here is derived from an EMBL/GenBank/DDBJ whole genome shotgun (WGS) entry which is preliminary data.</text>
</comment>